<evidence type="ECO:0000313" key="2">
    <source>
        <dbReference type="EMBL" id="RPA73215.1"/>
    </source>
</evidence>
<protein>
    <submittedName>
        <fullName evidence="2">Uncharacterized protein</fullName>
    </submittedName>
</protein>
<dbReference type="AlphaFoldDB" id="A0A3N4HGK1"/>
<feature type="transmembrane region" description="Helical" evidence="1">
    <location>
        <begin position="398"/>
        <end position="416"/>
    </location>
</feature>
<evidence type="ECO:0000256" key="1">
    <source>
        <dbReference type="SAM" id="Phobius"/>
    </source>
</evidence>
<accession>A0A3N4HGK1</accession>
<gene>
    <name evidence="2" type="ORF">BJ508DRAFT_53936</name>
</gene>
<dbReference type="Proteomes" id="UP000275078">
    <property type="component" value="Unassembled WGS sequence"/>
</dbReference>
<organism evidence="2 3">
    <name type="scientific">Ascobolus immersus RN42</name>
    <dbReference type="NCBI Taxonomy" id="1160509"/>
    <lineage>
        <taxon>Eukaryota</taxon>
        <taxon>Fungi</taxon>
        <taxon>Dikarya</taxon>
        <taxon>Ascomycota</taxon>
        <taxon>Pezizomycotina</taxon>
        <taxon>Pezizomycetes</taxon>
        <taxon>Pezizales</taxon>
        <taxon>Ascobolaceae</taxon>
        <taxon>Ascobolus</taxon>
    </lineage>
</organism>
<dbReference type="EMBL" id="ML119829">
    <property type="protein sequence ID" value="RPA73215.1"/>
    <property type="molecule type" value="Genomic_DNA"/>
</dbReference>
<evidence type="ECO:0000313" key="3">
    <source>
        <dbReference type="Proteomes" id="UP000275078"/>
    </source>
</evidence>
<reference evidence="2 3" key="1">
    <citation type="journal article" date="2018" name="Nat. Ecol. Evol.">
        <title>Pezizomycetes genomes reveal the molecular basis of ectomycorrhizal truffle lifestyle.</title>
        <authorList>
            <person name="Murat C."/>
            <person name="Payen T."/>
            <person name="Noel B."/>
            <person name="Kuo A."/>
            <person name="Morin E."/>
            <person name="Chen J."/>
            <person name="Kohler A."/>
            <person name="Krizsan K."/>
            <person name="Balestrini R."/>
            <person name="Da Silva C."/>
            <person name="Montanini B."/>
            <person name="Hainaut M."/>
            <person name="Levati E."/>
            <person name="Barry K.W."/>
            <person name="Belfiori B."/>
            <person name="Cichocki N."/>
            <person name="Clum A."/>
            <person name="Dockter R.B."/>
            <person name="Fauchery L."/>
            <person name="Guy J."/>
            <person name="Iotti M."/>
            <person name="Le Tacon F."/>
            <person name="Lindquist E.A."/>
            <person name="Lipzen A."/>
            <person name="Malagnac F."/>
            <person name="Mello A."/>
            <person name="Molinier V."/>
            <person name="Miyauchi S."/>
            <person name="Poulain J."/>
            <person name="Riccioni C."/>
            <person name="Rubini A."/>
            <person name="Sitrit Y."/>
            <person name="Splivallo R."/>
            <person name="Traeger S."/>
            <person name="Wang M."/>
            <person name="Zifcakova L."/>
            <person name="Wipf D."/>
            <person name="Zambonelli A."/>
            <person name="Paolocci F."/>
            <person name="Nowrousian M."/>
            <person name="Ottonello S."/>
            <person name="Baldrian P."/>
            <person name="Spatafora J.W."/>
            <person name="Henrissat B."/>
            <person name="Nagy L.G."/>
            <person name="Aury J.M."/>
            <person name="Wincker P."/>
            <person name="Grigoriev I.V."/>
            <person name="Bonfante P."/>
            <person name="Martin F.M."/>
        </authorList>
    </citation>
    <scope>NUCLEOTIDE SEQUENCE [LARGE SCALE GENOMIC DNA]</scope>
    <source>
        <strain evidence="2 3">RN42</strain>
    </source>
</reference>
<proteinExistence type="predicted"/>
<sequence length="417" mass="47318">MVVDVLAGLTVSDQLRRFVRCAWTAGMCIRTALDFKVSIVWHKRFPIFCRSWSGCYVRLDESRGPTERTIRGQNICQLLPFDILSDYWRLAWSCLLHHPSYAYAIRLGFLFFILLLTLEEVRLIEMSNATFFDFNDDDLDFNYRALLEVPDGAVKQEEVASTAAPPEESTGTGQELRGIEYSQKVVVENVLEKFESMKRAGLLKYPTGYKNDNMVNEGGEAKRSETEEEKVARLKAVALAHVKRYEEALVAFCNLPTIKGTDEEKLKQEYRYSQRFVFWFCAMVILDASFLAACVREEQATAGGARGSGSFGYKDPAAAAIASFWRGFAEAADKMMGKYMQDICEAEFCAVMSPKPFMSARQNGFRTIAALAYHLSGTECTFTFLFSPHRALLIPCQILSRVFLISVYLLIMIYLFI</sequence>
<keyword evidence="1" id="KW-0472">Membrane</keyword>
<keyword evidence="3" id="KW-1185">Reference proteome</keyword>
<name>A0A3N4HGK1_ASCIM</name>
<keyword evidence="1" id="KW-0812">Transmembrane</keyword>
<keyword evidence="1" id="KW-1133">Transmembrane helix</keyword>